<dbReference type="GO" id="GO:0005507">
    <property type="term" value="F:copper ion binding"/>
    <property type="evidence" value="ECO:0007669"/>
    <property type="project" value="InterPro"/>
</dbReference>
<evidence type="ECO:0000256" key="1">
    <source>
        <dbReference type="ARBA" id="ARBA00022723"/>
    </source>
</evidence>
<evidence type="ECO:0000313" key="4">
    <source>
        <dbReference type="Proteomes" id="UP000321685"/>
    </source>
</evidence>
<dbReference type="RefSeq" id="WP_147112127.1">
    <property type="nucleotide sequence ID" value="NZ_BJVJ01000058.1"/>
</dbReference>
<keyword evidence="4" id="KW-1185">Reference proteome</keyword>
<dbReference type="InterPro" id="IPR006121">
    <property type="entry name" value="HMA_dom"/>
</dbReference>
<keyword evidence="1" id="KW-0479">Metal-binding</keyword>
<organism evidence="3 4">
    <name type="scientific">Pseudonocardia sulfidoxydans NBRC 16205</name>
    <dbReference type="NCBI Taxonomy" id="1223511"/>
    <lineage>
        <taxon>Bacteria</taxon>
        <taxon>Bacillati</taxon>
        <taxon>Actinomycetota</taxon>
        <taxon>Actinomycetes</taxon>
        <taxon>Pseudonocardiales</taxon>
        <taxon>Pseudonocardiaceae</taxon>
        <taxon>Pseudonocardia</taxon>
    </lineage>
</organism>
<dbReference type="EMBL" id="BJVJ01000058">
    <property type="protein sequence ID" value="GEL25609.1"/>
    <property type="molecule type" value="Genomic_DNA"/>
</dbReference>
<dbReference type="InterPro" id="IPR017969">
    <property type="entry name" value="Heavy-metal-associated_CS"/>
</dbReference>
<dbReference type="PROSITE" id="PS01047">
    <property type="entry name" value="HMA_1"/>
    <property type="match status" value="1"/>
</dbReference>
<protein>
    <submittedName>
        <fullName evidence="3">Metal-binding protein</fullName>
    </submittedName>
</protein>
<evidence type="ECO:0000313" key="3">
    <source>
        <dbReference type="EMBL" id="GEL25609.1"/>
    </source>
</evidence>
<dbReference type="PRINTS" id="PR00944">
    <property type="entry name" value="CUEXPORT"/>
</dbReference>
<proteinExistence type="predicted"/>
<feature type="domain" description="HMA" evidence="2">
    <location>
        <begin position="7"/>
        <end position="72"/>
    </location>
</feature>
<dbReference type="CDD" id="cd00371">
    <property type="entry name" value="HMA"/>
    <property type="match status" value="1"/>
</dbReference>
<dbReference type="OrthoDB" id="9813965at2"/>
<comment type="caution">
    <text evidence="3">The sequence shown here is derived from an EMBL/GenBank/DDBJ whole genome shotgun (WGS) entry which is preliminary data.</text>
</comment>
<dbReference type="GO" id="GO:0006825">
    <property type="term" value="P:copper ion transport"/>
    <property type="evidence" value="ECO:0007669"/>
    <property type="project" value="InterPro"/>
</dbReference>
<sequence length="73" mass="7668">MSIETPFRTDVVVSGMTCGHCTASVKEEVGEVDGVREVEVDLSTGLVTITSDRELPLPEIEAAVVEAGYTLAG</sequence>
<dbReference type="Gene3D" id="3.30.70.100">
    <property type="match status" value="1"/>
</dbReference>
<reference evidence="3 4" key="1">
    <citation type="submission" date="2019-07" db="EMBL/GenBank/DDBJ databases">
        <title>Whole genome shotgun sequence of Pseudonocardia sulfidoxydans NBRC 16205.</title>
        <authorList>
            <person name="Hosoyama A."/>
            <person name="Uohara A."/>
            <person name="Ohji S."/>
            <person name="Ichikawa N."/>
        </authorList>
    </citation>
    <scope>NUCLEOTIDE SEQUENCE [LARGE SCALE GENOMIC DNA]</scope>
    <source>
        <strain evidence="3 4">NBRC 16205</strain>
    </source>
</reference>
<dbReference type="PROSITE" id="PS50846">
    <property type="entry name" value="HMA_2"/>
    <property type="match status" value="1"/>
</dbReference>
<dbReference type="SUPFAM" id="SSF55008">
    <property type="entry name" value="HMA, heavy metal-associated domain"/>
    <property type="match status" value="1"/>
</dbReference>
<dbReference type="InterPro" id="IPR000428">
    <property type="entry name" value="Cu-bd"/>
</dbReference>
<evidence type="ECO:0000259" key="2">
    <source>
        <dbReference type="PROSITE" id="PS50846"/>
    </source>
</evidence>
<gene>
    <name evidence="3" type="ORF">PSU4_45630</name>
</gene>
<dbReference type="Pfam" id="PF00403">
    <property type="entry name" value="HMA"/>
    <property type="match status" value="1"/>
</dbReference>
<dbReference type="AlphaFoldDB" id="A0A511DLD1"/>
<dbReference type="InterPro" id="IPR036163">
    <property type="entry name" value="HMA_dom_sf"/>
</dbReference>
<name>A0A511DLD1_9PSEU</name>
<dbReference type="Proteomes" id="UP000321685">
    <property type="component" value="Unassembled WGS sequence"/>
</dbReference>
<accession>A0A511DLD1</accession>